<dbReference type="InterPro" id="IPR036390">
    <property type="entry name" value="WH_DNA-bd_sf"/>
</dbReference>
<dbReference type="InterPro" id="IPR029016">
    <property type="entry name" value="GAF-like_dom_sf"/>
</dbReference>
<dbReference type="InterPro" id="IPR036388">
    <property type="entry name" value="WH-like_DNA-bd_sf"/>
</dbReference>
<dbReference type="InterPro" id="IPR005471">
    <property type="entry name" value="Tscrpt_reg_IclR_N"/>
</dbReference>
<dbReference type="GO" id="GO:0045892">
    <property type="term" value="P:negative regulation of DNA-templated transcription"/>
    <property type="evidence" value="ECO:0007669"/>
    <property type="project" value="UniProtKB-ARBA"/>
</dbReference>
<dbReference type="STRING" id="717606.PaecuDRAFT_4491"/>
<organism evidence="6 7">
    <name type="scientific">Paenibacillus curdlanolyticus YK9</name>
    <dbReference type="NCBI Taxonomy" id="717606"/>
    <lineage>
        <taxon>Bacteria</taxon>
        <taxon>Bacillati</taxon>
        <taxon>Bacillota</taxon>
        <taxon>Bacilli</taxon>
        <taxon>Bacillales</taxon>
        <taxon>Paenibacillaceae</taxon>
        <taxon>Paenibacillus</taxon>
    </lineage>
</organism>
<accession>E0IFN1</accession>
<dbReference type="PANTHER" id="PTHR30136">
    <property type="entry name" value="HELIX-TURN-HELIX TRANSCRIPTIONAL REGULATOR, ICLR FAMILY"/>
    <property type="match status" value="1"/>
</dbReference>
<reference evidence="6 7" key="1">
    <citation type="submission" date="2010-07" db="EMBL/GenBank/DDBJ databases">
        <title>The draft genome of Paenibacillus curdlanolyticus YK9.</title>
        <authorList>
            <consortium name="US DOE Joint Genome Institute (JGI-PGF)"/>
            <person name="Lucas S."/>
            <person name="Copeland A."/>
            <person name="Lapidus A."/>
            <person name="Cheng J.-F."/>
            <person name="Bruce D."/>
            <person name="Goodwin L."/>
            <person name="Pitluck S."/>
            <person name="Land M.L."/>
            <person name="Hauser L."/>
            <person name="Chang Y.-J."/>
            <person name="Jeffries C."/>
            <person name="Anderson I.J."/>
            <person name="Johnson E."/>
            <person name="Loganathan U."/>
            <person name="Mulhopadhyay B."/>
            <person name="Kyrpides N."/>
            <person name="Woyke T.J."/>
        </authorList>
    </citation>
    <scope>NUCLEOTIDE SEQUENCE [LARGE SCALE GENOMIC DNA]</scope>
    <source>
        <strain evidence="6 7">YK9</strain>
    </source>
</reference>
<evidence type="ECO:0000313" key="6">
    <source>
        <dbReference type="EMBL" id="EFM08697.1"/>
    </source>
</evidence>
<dbReference type="Pfam" id="PF01614">
    <property type="entry name" value="IclR_C"/>
    <property type="match status" value="1"/>
</dbReference>
<gene>
    <name evidence="6" type="ORF">PaecuDRAFT_4491</name>
</gene>
<feature type="domain" description="HTH iclR-type" evidence="4">
    <location>
        <begin position="7"/>
        <end position="68"/>
    </location>
</feature>
<evidence type="ECO:0000259" key="5">
    <source>
        <dbReference type="PROSITE" id="PS51078"/>
    </source>
</evidence>
<dbReference type="RefSeq" id="WP_006040474.1">
    <property type="nucleotide sequence ID" value="NZ_AEDD01000014.1"/>
</dbReference>
<dbReference type="PANTHER" id="PTHR30136:SF2">
    <property type="entry name" value="TRANSCRIPTIONAL REGULATOR ICLR"/>
    <property type="match status" value="1"/>
</dbReference>
<dbReference type="Gene3D" id="3.30.450.40">
    <property type="match status" value="1"/>
</dbReference>
<evidence type="ECO:0000256" key="1">
    <source>
        <dbReference type="ARBA" id="ARBA00023015"/>
    </source>
</evidence>
<keyword evidence="2" id="KW-0238">DNA-binding</keyword>
<feature type="domain" description="IclR-ED" evidence="5">
    <location>
        <begin position="69"/>
        <end position="249"/>
    </location>
</feature>
<keyword evidence="7" id="KW-1185">Reference proteome</keyword>
<dbReference type="GO" id="GO:0003677">
    <property type="term" value="F:DNA binding"/>
    <property type="evidence" value="ECO:0007669"/>
    <property type="project" value="UniProtKB-KW"/>
</dbReference>
<dbReference type="SMART" id="SM00346">
    <property type="entry name" value="HTH_ICLR"/>
    <property type="match status" value="1"/>
</dbReference>
<evidence type="ECO:0000256" key="3">
    <source>
        <dbReference type="ARBA" id="ARBA00023163"/>
    </source>
</evidence>
<evidence type="ECO:0000313" key="7">
    <source>
        <dbReference type="Proteomes" id="UP000005387"/>
    </source>
</evidence>
<evidence type="ECO:0000259" key="4">
    <source>
        <dbReference type="PROSITE" id="PS51077"/>
    </source>
</evidence>
<proteinExistence type="predicted"/>
<evidence type="ECO:0000256" key="2">
    <source>
        <dbReference type="ARBA" id="ARBA00023125"/>
    </source>
</evidence>
<dbReference type="eggNOG" id="COG1414">
    <property type="taxonomic scope" value="Bacteria"/>
</dbReference>
<dbReference type="GO" id="GO:0003700">
    <property type="term" value="F:DNA-binding transcription factor activity"/>
    <property type="evidence" value="ECO:0007669"/>
    <property type="project" value="TreeGrafter"/>
</dbReference>
<dbReference type="EMBL" id="AEDD01000014">
    <property type="protein sequence ID" value="EFM08697.1"/>
    <property type="molecule type" value="Genomic_DNA"/>
</dbReference>
<dbReference type="OrthoDB" id="9791752at2"/>
<dbReference type="SUPFAM" id="SSF55781">
    <property type="entry name" value="GAF domain-like"/>
    <property type="match status" value="1"/>
</dbReference>
<dbReference type="AlphaFoldDB" id="E0IFN1"/>
<protein>
    <submittedName>
        <fullName evidence="6">Transcriptional regulator, IclR family</fullName>
    </submittedName>
</protein>
<dbReference type="Gene3D" id="1.10.10.10">
    <property type="entry name" value="Winged helix-like DNA-binding domain superfamily/Winged helix DNA-binding domain"/>
    <property type="match status" value="1"/>
</dbReference>
<sequence>MTDNYQVPAVRRAYDVLDLLAAEPSRHRLIDVAKRLDVNKSSMFALLHTLESLRLVEKNSDDRYALGSAVGALGGAFFRQYDYISAFHREARAAAAGLGATFQLARLEGREVIYLAIEEALTPIRLASSPGIRLPAHATALGKALLASLDEHALALLFTEEQLGAPLTPYTLTSRELLLEQLEVVHTVGIAEESQEAVLGICCAAAPVRGRNGRVVAAISCSMSVFEWADRREEIRQAVAQAAARISGS</sequence>
<dbReference type="Pfam" id="PF09339">
    <property type="entry name" value="HTH_IclR"/>
    <property type="match status" value="1"/>
</dbReference>
<dbReference type="PROSITE" id="PS51078">
    <property type="entry name" value="ICLR_ED"/>
    <property type="match status" value="1"/>
</dbReference>
<name>E0IFN1_9BACL</name>
<keyword evidence="3" id="KW-0804">Transcription</keyword>
<dbReference type="InterPro" id="IPR050707">
    <property type="entry name" value="HTH_MetabolicPath_Reg"/>
</dbReference>
<dbReference type="InterPro" id="IPR014757">
    <property type="entry name" value="Tscrpt_reg_IclR_C"/>
</dbReference>
<dbReference type="PROSITE" id="PS51077">
    <property type="entry name" value="HTH_ICLR"/>
    <property type="match status" value="1"/>
</dbReference>
<dbReference type="SUPFAM" id="SSF46785">
    <property type="entry name" value="Winged helix' DNA-binding domain"/>
    <property type="match status" value="1"/>
</dbReference>
<keyword evidence="1" id="KW-0805">Transcription regulation</keyword>
<dbReference type="Proteomes" id="UP000005387">
    <property type="component" value="Unassembled WGS sequence"/>
</dbReference>